<feature type="active site" description="Charge relay system" evidence="5 6">
    <location>
        <position position="627"/>
    </location>
</feature>
<reference evidence="10" key="1">
    <citation type="submission" date="2006-10" db="EMBL/GenBank/DDBJ databases">
        <authorList>
            <person name="Amadeo P."/>
            <person name="Zhao Q."/>
            <person name="Wortman J."/>
            <person name="Fraser-Liggett C."/>
            <person name="Carlton J."/>
        </authorList>
    </citation>
    <scope>NUCLEOTIDE SEQUENCE</scope>
    <source>
        <strain evidence="10">G3</strain>
    </source>
</reference>
<dbReference type="CDD" id="cd04842">
    <property type="entry name" value="Peptidases_S8_Kp43_protease"/>
    <property type="match status" value="1"/>
</dbReference>
<evidence type="ECO:0000256" key="5">
    <source>
        <dbReference type="PIRSR" id="PIRSR615500-1"/>
    </source>
</evidence>
<feature type="transmembrane region" description="Helical" evidence="8">
    <location>
        <begin position="964"/>
        <end position="985"/>
    </location>
</feature>
<dbReference type="RefSeq" id="XP_001314654.1">
    <property type="nucleotide sequence ID" value="XM_001314624.1"/>
</dbReference>
<dbReference type="InterPro" id="IPR022398">
    <property type="entry name" value="Peptidase_S8_His-AS"/>
</dbReference>
<dbReference type="InterPro" id="IPR015500">
    <property type="entry name" value="Peptidase_S8_subtilisin-rel"/>
</dbReference>
<dbReference type="PROSITE" id="PS51892">
    <property type="entry name" value="SUBTILASE"/>
    <property type="match status" value="1"/>
</dbReference>
<evidence type="ECO:0000256" key="3">
    <source>
        <dbReference type="ARBA" id="ARBA00022801"/>
    </source>
</evidence>
<evidence type="ECO:0000313" key="10">
    <source>
        <dbReference type="EMBL" id="EAY02339.1"/>
    </source>
</evidence>
<evidence type="ECO:0000256" key="1">
    <source>
        <dbReference type="ARBA" id="ARBA00011073"/>
    </source>
</evidence>
<dbReference type="PROSITE" id="PS00136">
    <property type="entry name" value="SUBTILASE_ASP"/>
    <property type="match status" value="1"/>
</dbReference>
<dbReference type="PRINTS" id="PR00723">
    <property type="entry name" value="SUBTILISIN"/>
</dbReference>
<dbReference type="InterPro" id="IPR000209">
    <property type="entry name" value="Peptidase_S8/S53_dom"/>
</dbReference>
<dbReference type="PROSITE" id="PS00137">
    <property type="entry name" value="SUBTILASE_HIS"/>
    <property type="match status" value="1"/>
</dbReference>
<keyword evidence="8" id="KW-0472">Membrane</keyword>
<keyword evidence="8" id="KW-0812">Transmembrane</keyword>
<dbReference type="InterPro" id="IPR034058">
    <property type="entry name" value="TagA/B/C/D_pept_dom"/>
</dbReference>
<dbReference type="PANTHER" id="PTHR43399">
    <property type="entry name" value="SUBTILISIN-RELATED"/>
    <property type="match status" value="1"/>
</dbReference>
<evidence type="ECO:0000256" key="4">
    <source>
        <dbReference type="ARBA" id="ARBA00022825"/>
    </source>
</evidence>
<evidence type="ECO:0000256" key="6">
    <source>
        <dbReference type="PROSITE-ProRule" id="PRU01240"/>
    </source>
</evidence>
<sequence length="1012" mass="116024">MFFIFYTIIGRDALLLSNGNVISKNMRVSLSDDPNSWYFMRIKDKKQIPELEKKLNTEINTAELLSPRWIAIHLNENQVNTVQNEKLGKFFPVRSIDKVDKDFKYEKGLNTYYVYATETFNGTSNSKITKLYKNNFIVETSNVKELVNSPDVLFVTEQPAIQFMNRWSHSYLQTRDRRVYYNKYAEGRRIEGLDGRNTIVTLIDTGVNSNHLFFKDKNRTFPYNKTDLEHRKIVRYDSTIDSVDYLNGHGTHIAGIIAGYAEDEDSGLNLYRGGAYKSKLFVVDINKDSSAKEVLIPLNLIFSAANESKKLKSHITSCSWGSKDSNNELTWIMDQLSYEMEDILYVFAAGNEGKFRKVGSPADSKNVLTVGSANPHAAITTESERYTFIKLKDQNIESVSSNLFNFMKKVTNLKSYENISMTNDTDNASGKVFLMKEKSDKKYTAKGRGKITHDRKIDPELDYIKDTDYIIRYIEDATVPDKNDEFYDLVTNINSKRGRKMRIKKYLDLLEEEDEEEKYIQHSTKSDVPIPNDVLAVVTDNPNYKSDKYPVLLVTDADLEKLISNMNENISLRFEYEDNKGTELSPFTTFGPSPKGTIKPDVYGIGERVISAGTADETSLKQMTGTSMAAPTISALLALVQQYLIEDGWEDHYSALYRAFALQTSGKGLENVLHKGLRYFTEEIGENENLKFNVTVEKPGRFDLAVAWNDPGIMPISKNAPYFFADLDVILETPAGKKIYPYQLNDSFTVGTMERIALNLTNPGVITINIMTHKFVSSKIKKIKFAVVINGEFNKTDYVKNPKKPIIEKVPIPVCPSHYTSPLCNNKINDLKLDQTFVTNITDQHYYFMVNLTENDVTKKYLKIDVKVNLRIVFSDVYYHLSFSKEHSYKMNQNNDYFVITNQRNFSVTVKVKDFKEKVVYFSLYEDMSSAGNATIKVSQMSIPGEFDFDDWIHIPGIYIPKNFYVLILVLSATFFVLIFTYAIYEKLVAYPRNEPEAIRTRNRNDNIQIDV</sequence>
<feature type="active site" description="Charge relay system" evidence="5 6">
    <location>
        <position position="249"/>
    </location>
</feature>
<evidence type="ECO:0000256" key="2">
    <source>
        <dbReference type="ARBA" id="ARBA00022670"/>
    </source>
</evidence>
<dbReference type="VEuPathDB" id="TrichDB:TVAGG3_0774380"/>
<keyword evidence="3 6" id="KW-0378">Hydrolase</keyword>
<dbReference type="Gene3D" id="2.60.120.380">
    <property type="match status" value="1"/>
</dbReference>
<proteinExistence type="inferred from homology"/>
<keyword evidence="4 6" id="KW-0720">Serine protease</keyword>
<feature type="active site" description="Charge relay system" evidence="5 6">
    <location>
        <position position="204"/>
    </location>
</feature>
<dbReference type="EMBL" id="DS113539">
    <property type="protein sequence ID" value="EAY02339.1"/>
    <property type="molecule type" value="Genomic_DNA"/>
</dbReference>
<dbReference type="GO" id="GO:0006508">
    <property type="term" value="P:proteolysis"/>
    <property type="evidence" value="ECO:0000318"/>
    <property type="project" value="GO_Central"/>
</dbReference>
<dbReference type="KEGG" id="tva:4760174"/>
<dbReference type="SUPFAM" id="SSF52743">
    <property type="entry name" value="Subtilisin-like"/>
    <property type="match status" value="1"/>
</dbReference>
<dbReference type="InterPro" id="IPR036852">
    <property type="entry name" value="Peptidase_S8/S53_dom_sf"/>
</dbReference>
<dbReference type="VEuPathDB" id="TrichDB:TVAG_054370"/>
<feature type="domain" description="Peptidase S8/S53" evidence="9">
    <location>
        <begin position="195"/>
        <end position="665"/>
    </location>
</feature>
<gene>
    <name evidence="10" type="ORF">TVAG_054370</name>
</gene>
<dbReference type="Gene3D" id="3.40.50.200">
    <property type="entry name" value="Peptidase S8/S53 domain"/>
    <property type="match status" value="2"/>
</dbReference>
<evidence type="ECO:0000256" key="7">
    <source>
        <dbReference type="RuleBase" id="RU003355"/>
    </source>
</evidence>
<dbReference type="InterPro" id="IPR051048">
    <property type="entry name" value="Peptidase_S8/S53_subtilisin"/>
</dbReference>
<dbReference type="PANTHER" id="PTHR43399:SF4">
    <property type="entry name" value="CELL WALL-ASSOCIATED PROTEASE"/>
    <property type="match status" value="1"/>
</dbReference>
<dbReference type="InParanoid" id="A2EYB2"/>
<keyword evidence="2 6" id="KW-0645">Protease</keyword>
<protein>
    <submittedName>
        <fullName evidence="10">Clan SB, family S8, subtilisin-like serine peptidase</fullName>
    </submittedName>
</protein>
<dbReference type="InterPro" id="IPR023828">
    <property type="entry name" value="Peptidase_S8_Ser-AS"/>
</dbReference>
<dbReference type="Pfam" id="PF00082">
    <property type="entry name" value="Peptidase_S8"/>
    <property type="match status" value="1"/>
</dbReference>
<accession>A2EYB2</accession>
<dbReference type="OrthoDB" id="19448at2759"/>
<reference evidence="10" key="2">
    <citation type="journal article" date="2007" name="Science">
        <title>Draft genome sequence of the sexually transmitted pathogen Trichomonas vaginalis.</title>
        <authorList>
            <person name="Carlton J.M."/>
            <person name="Hirt R.P."/>
            <person name="Silva J.C."/>
            <person name="Delcher A.L."/>
            <person name="Schatz M."/>
            <person name="Zhao Q."/>
            <person name="Wortman J.R."/>
            <person name="Bidwell S.L."/>
            <person name="Alsmark U.C.M."/>
            <person name="Besteiro S."/>
            <person name="Sicheritz-Ponten T."/>
            <person name="Noel C.J."/>
            <person name="Dacks J.B."/>
            <person name="Foster P.G."/>
            <person name="Simillion C."/>
            <person name="Van de Peer Y."/>
            <person name="Miranda-Saavedra D."/>
            <person name="Barton G.J."/>
            <person name="Westrop G.D."/>
            <person name="Mueller S."/>
            <person name="Dessi D."/>
            <person name="Fiori P.L."/>
            <person name="Ren Q."/>
            <person name="Paulsen I."/>
            <person name="Zhang H."/>
            <person name="Bastida-Corcuera F.D."/>
            <person name="Simoes-Barbosa A."/>
            <person name="Brown M.T."/>
            <person name="Hayes R.D."/>
            <person name="Mukherjee M."/>
            <person name="Okumura C.Y."/>
            <person name="Schneider R."/>
            <person name="Smith A.J."/>
            <person name="Vanacova S."/>
            <person name="Villalvazo M."/>
            <person name="Haas B.J."/>
            <person name="Pertea M."/>
            <person name="Feldblyum T.V."/>
            <person name="Utterback T.R."/>
            <person name="Shu C.L."/>
            <person name="Osoegawa K."/>
            <person name="de Jong P.J."/>
            <person name="Hrdy I."/>
            <person name="Horvathova L."/>
            <person name="Zubacova Z."/>
            <person name="Dolezal P."/>
            <person name="Malik S.B."/>
            <person name="Logsdon J.M. Jr."/>
            <person name="Henze K."/>
            <person name="Gupta A."/>
            <person name="Wang C.C."/>
            <person name="Dunne R.L."/>
            <person name="Upcroft J.A."/>
            <person name="Upcroft P."/>
            <person name="White O."/>
            <person name="Salzberg S.L."/>
            <person name="Tang P."/>
            <person name="Chiu C.-H."/>
            <person name="Lee Y.-S."/>
            <person name="Embley T.M."/>
            <person name="Coombs G.H."/>
            <person name="Mottram J.C."/>
            <person name="Tachezy J."/>
            <person name="Fraser-Liggett C.M."/>
            <person name="Johnson P.J."/>
        </authorList>
    </citation>
    <scope>NUCLEOTIDE SEQUENCE [LARGE SCALE GENOMIC DNA]</scope>
    <source>
        <strain evidence="10">G3</strain>
    </source>
</reference>
<evidence type="ECO:0000313" key="11">
    <source>
        <dbReference type="Proteomes" id="UP000001542"/>
    </source>
</evidence>
<dbReference type="AlphaFoldDB" id="A2EYB2"/>
<evidence type="ECO:0000256" key="8">
    <source>
        <dbReference type="SAM" id="Phobius"/>
    </source>
</evidence>
<keyword evidence="8" id="KW-1133">Transmembrane helix</keyword>
<organism evidence="10 11">
    <name type="scientific">Trichomonas vaginalis (strain ATCC PRA-98 / G3)</name>
    <dbReference type="NCBI Taxonomy" id="412133"/>
    <lineage>
        <taxon>Eukaryota</taxon>
        <taxon>Metamonada</taxon>
        <taxon>Parabasalia</taxon>
        <taxon>Trichomonadida</taxon>
        <taxon>Trichomonadidae</taxon>
        <taxon>Trichomonas</taxon>
    </lineage>
</organism>
<evidence type="ECO:0000259" key="9">
    <source>
        <dbReference type="Pfam" id="PF00082"/>
    </source>
</evidence>
<keyword evidence="11" id="KW-1185">Reference proteome</keyword>
<dbReference type="InterPro" id="IPR023827">
    <property type="entry name" value="Peptidase_S8_Asp-AS"/>
</dbReference>
<comment type="similarity">
    <text evidence="1 6 7">Belongs to the peptidase S8 family.</text>
</comment>
<dbReference type="Proteomes" id="UP000001542">
    <property type="component" value="Unassembled WGS sequence"/>
</dbReference>
<dbReference type="PROSITE" id="PS00138">
    <property type="entry name" value="SUBTILASE_SER"/>
    <property type="match status" value="1"/>
</dbReference>
<name>A2EYB2_TRIV3</name>
<dbReference type="GO" id="GO:0004252">
    <property type="term" value="F:serine-type endopeptidase activity"/>
    <property type="evidence" value="ECO:0000318"/>
    <property type="project" value="GO_Central"/>
</dbReference>
<dbReference type="STRING" id="5722.A2EYB2"/>